<organism evidence="1 2">
    <name type="scientific">Leptospira fainei serovar Hurstbridge str. BUT 6</name>
    <dbReference type="NCBI Taxonomy" id="1193011"/>
    <lineage>
        <taxon>Bacteria</taxon>
        <taxon>Pseudomonadati</taxon>
        <taxon>Spirochaetota</taxon>
        <taxon>Spirochaetia</taxon>
        <taxon>Leptospirales</taxon>
        <taxon>Leptospiraceae</taxon>
        <taxon>Leptospira</taxon>
    </lineage>
</organism>
<sequence>MIPGNPGTKTKPGHKIAYLRIRRGFEFSSTFFPTIAFPNQIYSVKKVQSDCKG</sequence>
<gene>
    <name evidence="1" type="ORF">LEP1GSC058_1329</name>
</gene>
<evidence type="ECO:0000313" key="1">
    <source>
        <dbReference type="EMBL" id="EPG76254.1"/>
    </source>
</evidence>
<accession>S3V6F9</accession>
<evidence type="ECO:0000313" key="2">
    <source>
        <dbReference type="Proteomes" id="UP000014540"/>
    </source>
</evidence>
<reference evidence="1" key="1">
    <citation type="submission" date="2013-04" db="EMBL/GenBank/DDBJ databases">
        <authorList>
            <person name="Harkins D.M."/>
            <person name="Durkin A.S."/>
            <person name="Selengut J.D."/>
            <person name="Sanka R."/>
            <person name="DePew J."/>
            <person name="Purushe J."/>
            <person name="Ahmed A."/>
            <person name="van der Linden H."/>
            <person name="Goris M.G.A."/>
            <person name="Hartskeerl R.A."/>
            <person name="Vinetz J.M."/>
            <person name="Sutton G.G."/>
            <person name="Nelson W.C."/>
            <person name="Fouts D.E."/>
        </authorList>
    </citation>
    <scope>NUCLEOTIDE SEQUENCE [LARGE SCALE GENOMIC DNA]</scope>
    <source>
        <strain evidence="1">BUT 6</strain>
    </source>
</reference>
<name>S3V6F9_9LEPT</name>
<comment type="caution">
    <text evidence="1">The sequence shown here is derived from an EMBL/GenBank/DDBJ whole genome shotgun (WGS) entry which is preliminary data.</text>
</comment>
<protein>
    <submittedName>
        <fullName evidence="1">Uncharacterized protein</fullName>
    </submittedName>
</protein>
<dbReference type="AlphaFoldDB" id="S3V6F9"/>
<proteinExistence type="predicted"/>
<dbReference type="Proteomes" id="UP000014540">
    <property type="component" value="Unassembled WGS sequence"/>
</dbReference>
<keyword evidence="2" id="KW-1185">Reference proteome</keyword>
<dbReference type="EMBL" id="AKWZ02000001">
    <property type="protein sequence ID" value="EPG76254.1"/>
    <property type="molecule type" value="Genomic_DNA"/>
</dbReference>